<accession>A0ABN1WRZ4</accession>
<evidence type="ECO:0000256" key="2">
    <source>
        <dbReference type="ARBA" id="ARBA00022643"/>
    </source>
</evidence>
<dbReference type="Pfam" id="PF00296">
    <property type="entry name" value="Bac_luciferase"/>
    <property type="match status" value="1"/>
</dbReference>
<keyword evidence="7" id="KW-1185">Reference proteome</keyword>
<dbReference type="EMBL" id="BAAAIH010000008">
    <property type="protein sequence ID" value="GAA1262253.1"/>
    <property type="molecule type" value="Genomic_DNA"/>
</dbReference>
<organism evidence="6 7">
    <name type="scientific">Streptomyces javensis</name>
    <dbReference type="NCBI Taxonomy" id="114698"/>
    <lineage>
        <taxon>Bacteria</taxon>
        <taxon>Bacillati</taxon>
        <taxon>Actinomycetota</taxon>
        <taxon>Actinomycetes</taxon>
        <taxon>Kitasatosporales</taxon>
        <taxon>Streptomycetaceae</taxon>
        <taxon>Streptomyces</taxon>
        <taxon>Streptomyces violaceusniger group</taxon>
    </lineage>
</organism>
<dbReference type="PANTHER" id="PTHR42847">
    <property type="entry name" value="ALKANESULFONATE MONOOXYGENASE"/>
    <property type="match status" value="1"/>
</dbReference>
<dbReference type="SUPFAM" id="SSF51679">
    <property type="entry name" value="Bacterial luciferase-like"/>
    <property type="match status" value="1"/>
</dbReference>
<evidence type="ECO:0000256" key="3">
    <source>
        <dbReference type="ARBA" id="ARBA00023002"/>
    </source>
</evidence>
<evidence type="ECO:0000313" key="7">
    <source>
        <dbReference type="Proteomes" id="UP001500282"/>
    </source>
</evidence>
<dbReference type="InterPro" id="IPR011251">
    <property type="entry name" value="Luciferase-like_dom"/>
</dbReference>
<dbReference type="InterPro" id="IPR036661">
    <property type="entry name" value="Luciferase-like_sf"/>
</dbReference>
<evidence type="ECO:0000259" key="5">
    <source>
        <dbReference type="Pfam" id="PF00296"/>
    </source>
</evidence>
<keyword evidence="1" id="KW-0285">Flavoprotein</keyword>
<keyword evidence="4" id="KW-0503">Monooxygenase</keyword>
<feature type="domain" description="Luciferase-like" evidence="5">
    <location>
        <begin position="20"/>
        <end position="264"/>
    </location>
</feature>
<dbReference type="Proteomes" id="UP001500282">
    <property type="component" value="Unassembled WGS sequence"/>
</dbReference>
<name>A0ABN1WRZ4_9ACTN</name>
<dbReference type="Gene3D" id="3.20.20.30">
    <property type="entry name" value="Luciferase-like domain"/>
    <property type="match status" value="1"/>
</dbReference>
<dbReference type="PANTHER" id="PTHR42847:SF4">
    <property type="entry name" value="ALKANESULFONATE MONOOXYGENASE-RELATED"/>
    <property type="match status" value="1"/>
</dbReference>
<protein>
    <recommendedName>
        <fullName evidence="5">Luciferase-like domain-containing protein</fullName>
    </recommendedName>
</protein>
<reference evidence="6 7" key="1">
    <citation type="journal article" date="2019" name="Int. J. Syst. Evol. Microbiol.">
        <title>The Global Catalogue of Microorganisms (GCM) 10K type strain sequencing project: providing services to taxonomists for standard genome sequencing and annotation.</title>
        <authorList>
            <consortium name="The Broad Institute Genomics Platform"/>
            <consortium name="The Broad Institute Genome Sequencing Center for Infectious Disease"/>
            <person name="Wu L."/>
            <person name="Ma J."/>
        </authorList>
    </citation>
    <scope>NUCLEOTIDE SEQUENCE [LARGE SCALE GENOMIC DNA]</scope>
    <source>
        <strain evidence="6 7">JCM 11448</strain>
    </source>
</reference>
<comment type="caution">
    <text evidence="6">The sequence shown here is derived from an EMBL/GenBank/DDBJ whole genome shotgun (WGS) entry which is preliminary data.</text>
</comment>
<keyword evidence="3" id="KW-0560">Oxidoreductase</keyword>
<dbReference type="InterPro" id="IPR050172">
    <property type="entry name" value="SsuD_RutA_monooxygenase"/>
</dbReference>
<sequence length="328" mass="36199">MRTAGRLTMRIHGDAVRVGVHSGQQYTSFAEALELWQTAEELGYDWVSLFDHFRPPMGGPAGPCFEGMSLLAALAARTSRIRCAVLVSAVTWRHPALAAATAATIDHVSDGRLEFGMGAAGADLAYDQYGIDFPGAGTRLDMLDEACQVLRALWTGGPATFAGKHFRLADAHLAPRPLQRRLPLVIGGEGERRMLRIVAEHADIWNTLAGTPDTYRRKVRKLAEHAAVVGRDPGTVRQSVTFRAILAEDERQALERRERLLERVGPDSPVWPEYLVFGTPEQCVERLRPYLELGVRDFLLGARPPVDWQTLELFARRVAPALRAHPAG</sequence>
<evidence type="ECO:0000313" key="6">
    <source>
        <dbReference type="EMBL" id="GAA1262253.1"/>
    </source>
</evidence>
<proteinExistence type="predicted"/>
<evidence type="ECO:0000256" key="1">
    <source>
        <dbReference type="ARBA" id="ARBA00022630"/>
    </source>
</evidence>
<evidence type="ECO:0000256" key="4">
    <source>
        <dbReference type="ARBA" id="ARBA00023033"/>
    </source>
</evidence>
<gene>
    <name evidence="6" type="ORF">GCM10009579_20710</name>
</gene>
<keyword evidence="2" id="KW-0288">FMN</keyword>